<sequence>MEDILVPIFVVGMLFIGLPWLIFHYITKWKTAATLTSSDENLLEELHAMARRLDDRMDTVERIISADNPDWRPARLTSADDQDDYGLEQVERLLKERVRK</sequence>
<accession>A0ABM6M7N9</accession>
<dbReference type="EMBL" id="CP020083">
    <property type="protein sequence ID" value="ASR51989.1"/>
    <property type="molecule type" value="Genomic_DNA"/>
</dbReference>
<evidence type="ECO:0000313" key="2">
    <source>
        <dbReference type="EMBL" id="ASR51989.1"/>
    </source>
</evidence>
<dbReference type="NCBIfam" id="TIGR02976">
    <property type="entry name" value="phageshock_pspB"/>
    <property type="match status" value="1"/>
</dbReference>
<dbReference type="InterPro" id="IPR009554">
    <property type="entry name" value="Phageshock_PspB"/>
</dbReference>
<keyword evidence="1" id="KW-1133">Transmembrane helix</keyword>
<dbReference type="Proteomes" id="UP000258016">
    <property type="component" value="Chromosome"/>
</dbReference>
<evidence type="ECO:0000256" key="1">
    <source>
        <dbReference type="SAM" id="Phobius"/>
    </source>
</evidence>
<keyword evidence="3" id="KW-1185">Reference proteome</keyword>
<dbReference type="Pfam" id="PF06667">
    <property type="entry name" value="PspB"/>
    <property type="match status" value="1"/>
</dbReference>
<reference evidence="2 3" key="1">
    <citation type="submission" date="2017-03" db="EMBL/GenBank/DDBJ databases">
        <title>Complete genome sequence of Blastomonas fulva degrading microcsystin LR.</title>
        <authorList>
            <person name="Lee H.-g."/>
            <person name="Jin L."/>
            <person name="oh H.-M."/>
        </authorList>
    </citation>
    <scope>NUCLEOTIDE SEQUENCE [LARGE SCALE GENOMIC DNA]</scope>
    <source>
        <strain evidence="2 3">T2</strain>
    </source>
</reference>
<organism evidence="2 3">
    <name type="scientific">Blastomonas fulva</name>
    <dbReference type="NCBI Taxonomy" id="1550728"/>
    <lineage>
        <taxon>Bacteria</taxon>
        <taxon>Pseudomonadati</taxon>
        <taxon>Pseudomonadota</taxon>
        <taxon>Alphaproteobacteria</taxon>
        <taxon>Sphingomonadales</taxon>
        <taxon>Sphingomonadaceae</taxon>
        <taxon>Blastomonas</taxon>
    </lineage>
</organism>
<keyword evidence="1" id="KW-0812">Transmembrane</keyword>
<feature type="transmembrane region" description="Helical" evidence="1">
    <location>
        <begin position="6"/>
        <end position="26"/>
    </location>
</feature>
<dbReference type="RefSeq" id="WP_054136093.1">
    <property type="nucleotide sequence ID" value="NZ_CBDIRB010000001.1"/>
</dbReference>
<dbReference type="GeneID" id="303486176"/>
<proteinExistence type="predicted"/>
<keyword evidence="1" id="KW-0472">Membrane</keyword>
<gene>
    <name evidence="2" type="ORF">B5J99_11395</name>
</gene>
<name>A0ABM6M7N9_9SPHN</name>
<evidence type="ECO:0000313" key="3">
    <source>
        <dbReference type="Proteomes" id="UP000258016"/>
    </source>
</evidence>
<protein>
    <submittedName>
        <fullName evidence="2">Envelope stress response membrane protein PspB</fullName>
    </submittedName>
</protein>